<comment type="subcellular location">
    <subcellularLocation>
        <location evidence="1 11">Plastid</location>
        <location evidence="1 11">Chloroplast</location>
    </subcellularLocation>
</comment>
<feature type="domain" description="Acyl-ACP thioesterase-like C-terminal" evidence="13">
    <location>
        <begin position="226"/>
        <end position="324"/>
    </location>
</feature>
<protein>
    <recommendedName>
        <fullName evidence="11">Acyl-[acyl-carrier-protein] hydrolase</fullName>
        <ecNumber evidence="11">3.1.2.-</ecNumber>
    </recommendedName>
</protein>
<evidence type="ECO:0000256" key="3">
    <source>
        <dbReference type="ARBA" id="ARBA00022516"/>
    </source>
</evidence>
<evidence type="ECO:0000256" key="6">
    <source>
        <dbReference type="ARBA" id="ARBA00022801"/>
    </source>
</evidence>
<dbReference type="EMBL" id="JASCZI010271908">
    <property type="protein sequence ID" value="MED6217341.1"/>
    <property type="molecule type" value="Genomic_DNA"/>
</dbReference>
<comment type="function">
    <text evidence="11">Plays an essential role in chain termination during de novo fatty acid synthesis.</text>
</comment>
<dbReference type="InterPro" id="IPR029069">
    <property type="entry name" value="HotDog_dom_sf"/>
</dbReference>
<organism evidence="14 15">
    <name type="scientific">Stylosanthes scabra</name>
    <dbReference type="NCBI Taxonomy" id="79078"/>
    <lineage>
        <taxon>Eukaryota</taxon>
        <taxon>Viridiplantae</taxon>
        <taxon>Streptophyta</taxon>
        <taxon>Embryophyta</taxon>
        <taxon>Tracheophyta</taxon>
        <taxon>Spermatophyta</taxon>
        <taxon>Magnoliopsida</taxon>
        <taxon>eudicotyledons</taxon>
        <taxon>Gunneridae</taxon>
        <taxon>Pentapetalae</taxon>
        <taxon>rosids</taxon>
        <taxon>fabids</taxon>
        <taxon>Fabales</taxon>
        <taxon>Fabaceae</taxon>
        <taxon>Papilionoideae</taxon>
        <taxon>50 kb inversion clade</taxon>
        <taxon>dalbergioids sensu lato</taxon>
        <taxon>Dalbergieae</taxon>
        <taxon>Pterocarpus clade</taxon>
        <taxon>Stylosanthes</taxon>
    </lineage>
</organism>
<keyword evidence="7 11" id="KW-0276">Fatty acid metabolism</keyword>
<dbReference type="InterPro" id="IPR002864">
    <property type="entry name" value="Acyl-ACP_thioesterase_NHD"/>
</dbReference>
<proteinExistence type="inferred from homology"/>
<evidence type="ECO:0000256" key="1">
    <source>
        <dbReference type="ARBA" id="ARBA00004229"/>
    </source>
</evidence>
<evidence type="ECO:0000256" key="9">
    <source>
        <dbReference type="ARBA" id="ARBA00023098"/>
    </source>
</evidence>
<evidence type="ECO:0000256" key="7">
    <source>
        <dbReference type="ARBA" id="ARBA00022832"/>
    </source>
</evidence>
<keyword evidence="3 11" id="KW-0444">Lipid biosynthesis</keyword>
<evidence type="ECO:0000259" key="13">
    <source>
        <dbReference type="Pfam" id="PF20791"/>
    </source>
</evidence>
<comment type="caution">
    <text evidence="14">The sequence shown here is derived from an EMBL/GenBank/DDBJ whole genome shotgun (WGS) entry which is preliminary data.</text>
</comment>
<keyword evidence="8" id="KW-0809">Transit peptide</keyword>
<dbReference type="PANTHER" id="PTHR31727">
    <property type="entry name" value="OLEOYL-ACYL CARRIER PROTEIN THIOESTERASE 1, CHLOROPLASTIC"/>
    <property type="match status" value="1"/>
</dbReference>
<evidence type="ECO:0000313" key="15">
    <source>
        <dbReference type="Proteomes" id="UP001341840"/>
    </source>
</evidence>
<feature type="domain" description="Acyl-ACP thioesterase N-terminal hotdog" evidence="12">
    <location>
        <begin position="66"/>
        <end position="198"/>
    </location>
</feature>
<dbReference type="EC" id="3.1.2.-" evidence="11"/>
<keyword evidence="6 11" id="KW-0378">Hydrolase</keyword>
<evidence type="ECO:0000256" key="8">
    <source>
        <dbReference type="ARBA" id="ARBA00022946"/>
    </source>
</evidence>
<evidence type="ECO:0000256" key="5">
    <source>
        <dbReference type="ARBA" id="ARBA00022640"/>
    </source>
</evidence>
<keyword evidence="5 11" id="KW-0934">Plastid</keyword>
<sequence length="331" mass="38549">MLPSTQNPGGKRGIKHGNGLTNFYWRRCHEEVKHEGCGGWHVKANAENNNFSRVTKSIHQDDFVFHQNNFTVRSYEVDANRNASVETLMNYFQECGVSYFKSLGLQRDGFCTTPEMIKRNLVWVTTQMQILTYRYPKWDEEVQVETWISADGKNTTRCNWLLTDFKTNEVLATAFSSCALMNKLTRRLSKFPEEVRREIESYYVNNSTLFLEKDSNILPKLDDTTANYICSDLKPAWSDIDVNLHVNNVKYIDWVLESIPRSILMKYELCYMTLKFKRECGIDTKLHSLAAISTDNSNNNNVEYNHMLLFEDGVEILRGRTQWRPKATNNL</sequence>
<dbReference type="CDD" id="cd00586">
    <property type="entry name" value="4HBT"/>
    <property type="match status" value="1"/>
</dbReference>
<dbReference type="SUPFAM" id="SSF54637">
    <property type="entry name" value="Thioesterase/thiol ester dehydrase-isomerase"/>
    <property type="match status" value="2"/>
</dbReference>
<dbReference type="PANTHER" id="PTHR31727:SF2">
    <property type="entry name" value="PALMITOYL-ACYL CARRIER PROTEIN THIOESTERASE, CHLOROPLASTIC"/>
    <property type="match status" value="1"/>
</dbReference>
<evidence type="ECO:0000259" key="12">
    <source>
        <dbReference type="Pfam" id="PF01643"/>
    </source>
</evidence>
<dbReference type="Pfam" id="PF01643">
    <property type="entry name" value="Acyl-ACP_TE"/>
    <property type="match status" value="1"/>
</dbReference>
<name>A0ABU6Z5T1_9FABA</name>
<evidence type="ECO:0000256" key="4">
    <source>
        <dbReference type="ARBA" id="ARBA00022528"/>
    </source>
</evidence>
<gene>
    <name evidence="14" type="ORF">PIB30_016745</name>
</gene>
<dbReference type="Pfam" id="PF20791">
    <property type="entry name" value="Acyl-ACP_TE_C"/>
    <property type="match status" value="1"/>
</dbReference>
<dbReference type="Proteomes" id="UP001341840">
    <property type="component" value="Unassembled WGS sequence"/>
</dbReference>
<keyword evidence="4 11" id="KW-0150">Chloroplast</keyword>
<keyword evidence="15" id="KW-1185">Reference proteome</keyword>
<evidence type="ECO:0000256" key="11">
    <source>
        <dbReference type="RuleBase" id="RU363096"/>
    </source>
</evidence>
<dbReference type="Gene3D" id="3.10.129.10">
    <property type="entry name" value="Hotdog Thioesterase"/>
    <property type="match status" value="1"/>
</dbReference>
<dbReference type="InterPro" id="IPR049427">
    <property type="entry name" value="Acyl-ACP_TE_C"/>
</dbReference>
<evidence type="ECO:0000256" key="2">
    <source>
        <dbReference type="ARBA" id="ARBA00006500"/>
    </source>
</evidence>
<reference evidence="14 15" key="1">
    <citation type="journal article" date="2023" name="Plants (Basel)">
        <title>Bridging the Gap: Combining Genomics and Transcriptomics Approaches to Understand Stylosanthes scabra, an Orphan Legume from the Brazilian Caatinga.</title>
        <authorList>
            <person name="Ferreira-Neto J.R.C."/>
            <person name="da Silva M.D."/>
            <person name="Binneck E."/>
            <person name="de Melo N.F."/>
            <person name="da Silva R.H."/>
            <person name="de Melo A.L.T.M."/>
            <person name="Pandolfi V."/>
            <person name="Bustamante F.O."/>
            <person name="Brasileiro-Vidal A.C."/>
            <person name="Benko-Iseppon A.M."/>
        </authorList>
    </citation>
    <scope>NUCLEOTIDE SEQUENCE [LARGE SCALE GENOMIC DNA]</scope>
    <source>
        <tissue evidence="14">Leaves</tissue>
    </source>
</reference>
<dbReference type="InterPro" id="IPR045023">
    <property type="entry name" value="FATA/B"/>
</dbReference>
<keyword evidence="10 11" id="KW-0275">Fatty acid biosynthesis</keyword>
<comment type="similarity">
    <text evidence="2 11">Belongs to the acyl-ACP thioesterase family.</text>
</comment>
<accession>A0ABU6Z5T1</accession>
<evidence type="ECO:0000313" key="14">
    <source>
        <dbReference type="EMBL" id="MED6217341.1"/>
    </source>
</evidence>
<keyword evidence="9 11" id="KW-0443">Lipid metabolism</keyword>
<evidence type="ECO:0000256" key="10">
    <source>
        <dbReference type="ARBA" id="ARBA00023160"/>
    </source>
</evidence>